<dbReference type="OrthoDB" id="5847at10239"/>
<evidence type="ECO:0000259" key="3">
    <source>
        <dbReference type="SMART" id="SM00646"/>
    </source>
</evidence>
<dbReference type="InterPro" id="IPR002508">
    <property type="entry name" value="MurNAc-LAA_cat"/>
</dbReference>
<dbReference type="PANTHER" id="PTHR30404:SF0">
    <property type="entry name" value="N-ACETYLMURAMOYL-L-ALANINE AMIDASE AMIC"/>
    <property type="match status" value="1"/>
</dbReference>
<keyword evidence="1" id="KW-0378">Hydrolase</keyword>
<accession>A0A142F1B8</accession>
<dbReference type="KEGG" id="vg:28799460"/>
<dbReference type="SMART" id="SM00646">
    <property type="entry name" value="Ami_3"/>
    <property type="match status" value="1"/>
</dbReference>
<reference evidence="4 5" key="1">
    <citation type="submission" date="2016-01" db="EMBL/GenBank/DDBJ databases">
        <title>Isolation and characterization of bacteriophages from East Africa Rift Valley soda lakes.</title>
        <authorList>
            <person name="van Zyl L.J."/>
            <person name="Nemavhulani S."/>
            <person name="Cowan D.A."/>
            <person name="Trindade M.I."/>
        </authorList>
    </citation>
    <scope>NUCLEOTIDE SEQUENCE [LARGE SCALE GENOMIC DNA]</scope>
</reference>
<dbReference type="EMBL" id="KU640380">
    <property type="protein sequence ID" value="AMQ66575.1"/>
    <property type="molecule type" value="Genomic_DNA"/>
</dbReference>
<organism evidence="4 5">
    <name type="scientific">Bacillus phage Shbh1</name>
    <dbReference type="NCBI Taxonomy" id="1796992"/>
    <lineage>
        <taxon>Viruses</taxon>
        <taxon>Duplodnaviria</taxon>
        <taxon>Heunggongvirae</taxon>
        <taxon>Uroviricota</taxon>
        <taxon>Caudoviricetes</taxon>
        <taxon>Herelleviridae</taxon>
        <taxon>Bastillevirinae</taxon>
        <taxon>Shalavirus</taxon>
        <taxon>Shalavirus Shbh1</taxon>
    </lineage>
</organism>
<protein>
    <submittedName>
        <fullName evidence="4">N-acetylmuramoyl-L-alanine amidase-like protein</fullName>
    </submittedName>
</protein>
<proteinExistence type="predicted"/>
<name>A0A142F1B8_9CAUD</name>
<dbReference type="Pfam" id="PF01471">
    <property type="entry name" value="PG_binding_1"/>
    <property type="match status" value="1"/>
</dbReference>
<dbReference type="RefSeq" id="YP_009275265.1">
    <property type="nucleotide sequence ID" value="NC_030925.1"/>
</dbReference>
<dbReference type="Proteomes" id="UP000201588">
    <property type="component" value="Segment"/>
</dbReference>
<dbReference type="InterPro" id="IPR002477">
    <property type="entry name" value="Peptidoglycan-bd-like"/>
</dbReference>
<feature type="region of interest" description="Disordered" evidence="2">
    <location>
        <begin position="188"/>
        <end position="238"/>
    </location>
</feature>
<feature type="compositionally biased region" description="Low complexity" evidence="2">
    <location>
        <begin position="193"/>
        <end position="221"/>
    </location>
</feature>
<sequence length="311" mass="33728">MTKIFIDPGHGGRDPGAVGNGLKEKDLTLDISRKLDTYLRNNYQGVQTRLSRTNDTFVSLTARADAANNWGADIFVSIHVNAGGGTGFETLINGTLSLNSTTGRIAKEFNDEVVNQLLQNRSGWGIVNRGVKNQRNLTVLQRTRMSAILSESLFIDRADDARLLKNRAFIDALVEAHAKALEKVLKLKRKSTNNSGSSNSGSSNSGSSSPSSNGSSNSGSSRPRKFNLPNAVYRPNRPFPRGSGVRTIQNALVSVYFFPDSSAPNRGVDGVFGPKTSDAVRRFQLMYMGSSEADGIYGPRTRAALDRIVNK</sequence>
<dbReference type="Gene3D" id="1.10.101.10">
    <property type="entry name" value="PGBD-like superfamily/PGBD"/>
    <property type="match status" value="1"/>
</dbReference>
<dbReference type="GO" id="GO:0009253">
    <property type="term" value="P:peptidoglycan catabolic process"/>
    <property type="evidence" value="ECO:0007669"/>
    <property type="project" value="InterPro"/>
</dbReference>
<evidence type="ECO:0000313" key="4">
    <source>
        <dbReference type="EMBL" id="AMQ66575.1"/>
    </source>
</evidence>
<dbReference type="PANTHER" id="PTHR30404">
    <property type="entry name" value="N-ACETYLMURAMOYL-L-ALANINE AMIDASE"/>
    <property type="match status" value="1"/>
</dbReference>
<dbReference type="InterPro" id="IPR036366">
    <property type="entry name" value="PGBDSf"/>
</dbReference>
<dbReference type="Gene3D" id="3.40.630.40">
    <property type="entry name" value="Zn-dependent exopeptidases"/>
    <property type="match status" value="1"/>
</dbReference>
<dbReference type="Pfam" id="PF01520">
    <property type="entry name" value="Amidase_3"/>
    <property type="match status" value="1"/>
</dbReference>
<evidence type="ECO:0000256" key="2">
    <source>
        <dbReference type="SAM" id="MobiDB-lite"/>
    </source>
</evidence>
<keyword evidence="5" id="KW-1185">Reference proteome</keyword>
<dbReference type="GO" id="GO:0008745">
    <property type="term" value="F:N-acetylmuramoyl-L-alanine amidase activity"/>
    <property type="evidence" value="ECO:0007669"/>
    <property type="project" value="InterPro"/>
</dbReference>
<dbReference type="InterPro" id="IPR036365">
    <property type="entry name" value="PGBD-like_sf"/>
</dbReference>
<dbReference type="SUPFAM" id="SSF53187">
    <property type="entry name" value="Zn-dependent exopeptidases"/>
    <property type="match status" value="1"/>
</dbReference>
<dbReference type="CDD" id="cd02696">
    <property type="entry name" value="MurNAc-LAA"/>
    <property type="match status" value="1"/>
</dbReference>
<evidence type="ECO:0000256" key="1">
    <source>
        <dbReference type="ARBA" id="ARBA00022801"/>
    </source>
</evidence>
<dbReference type="SUPFAM" id="SSF47090">
    <property type="entry name" value="PGBD-like"/>
    <property type="match status" value="1"/>
</dbReference>
<feature type="domain" description="MurNAc-LAA" evidence="3">
    <location>
        <begin position="64"/>
        <end position="182"/>
    </location>
</feature>
<evidence type="ECO:0000313" key="5">
    <source>
        <dbReference type="Proteomes" id="UP000201588"/>
    </source>
</evidence>
<dbReference type="InterPro" id="IPR050695">
    <property type="entry name" value="N-acetylmuramoyl_amidase_3"/>
</dbReference>
<dbReference type="GeneID" id="28799460"/>